<dbReference type="InterPro" id="IPR011990">
    <property type="entry name" value="TPR-like_helical_dom_sf"/>
</dbReference>
<dbReference type="GO" id="GO:0042162">
    <property type="term" value="F:telomeric DNA binding"/>
    <property type="evidence" value="ECO:0007669"/>
    <property type="project" value="TreeGrafter"/>
</dbReference>
<feature type="compositionally biased region" description="Low complexity" evidence="1">
    <location>
        <begin position="150"/>
        <end position="162"/>
    </location>
</feature>
<feature type="region of interest" description="Disordered" evidence="1">
    <location>
        <begin position="424"/>
        <end position="450"/>
    </location>
</feature>
<evidence type="ECO:0000259" key="2">
    <source>
        <dbReference type="SMART" id="SM00670"/>
    </source>
</evidence>
<name>A0A0D6EML4_SPOSA</name>
<dbReference type="GO" id="GO:0005697">
    <property type="term" value="C:telomerase holoenzyme complex"/>
    <property type="evidence" value="ECO:0007669"/>
    <property type="project" value="TreeGrafter"/>
</dbReference>
<dbReference type="Gene3D" id="3.40.50.1010">
    <property type="entry name" value="5'-nuclease"/>
    <property type="match status" value="1"/>
</dbReference>
<dbReference type="Proteomes" id="UP000243876">
    <property type="component" value="Unassembled WGS sequence"/>
</dbReference>
<feature type="compositionally biased region" description="Low complexity" evidence="1">
    <location>
        <begin position="11"/>
        <end position="32"/>
    </location>
</feature>
<dbReference type="OrthoDB" id="2017974at2759"/>
<dbReference type="InterPro" id="IPR045153">
    <property type="entry name" value="Est1/Ebs1-like"/>
</dbReference>
<dbReference type="SUPFAM" id="SSF48452">
    <property type="entry name" value="TPR-like"/>
    <property type="match status" value="1"/>
</dbReference>
<feature type="compositionally biased region" description="Polar residues" evidence="1">
    <location>
        <begin position="196"/>
        <end position="205"/>
    </location>
</feature>
<sequence length="1408" mass="153481">MDDHARPSPPSQQRSSRPSPTKPTTPTTPTTPAGAIIDGWRSSLRRTNADARPSARSPSRPPPPPPLDASTVGPSSSNAVGGRSRPPSGVSSNRLSSNPSLFSLEQPLSPATTVDAGPRYSYPGVNPSSSSASLPPSRHRDFTSPSSTQHARAAAGSRSHASLPAYVAGGPSRHQGQLHRVYEKSRYDADFDRGTPATSSSATLFNPNAPASAQPHSSHAHGPERRRERELREDGTARRPRSKRDAVDPADLGRRAGGGERAKDSKESLESIETDFSGRTKSSSGGRRRRRREEGEEGGEAADGGVSGRNRQLFDPRRDDPVRFVQSGPSPAARSSARAAADTRSVASNSALSFNSAASVSEVNGGDGLGADDAASINTANSGRGAGASEQPSNPAMAKLKRAYREITDLETRLQDEHRAAMAAAREREDDESGGAGSKGVRLQGAKNPGGPAKYDDEYWVKLANGHKQLADAHYSFLQLALNPRLPTSHHSLPQRYNIPTRLWQVAFHQLLERMRHAVLASPLASSSDGSEPQPANVLEHLIEFIQYAYGYYSQLFEDPAVAVFRAAWIEQLGDLARYRMAVAGLASRVHAAQQAAASQSGSQPVTAAALASNSKADPTRPTRPNRREDAASIGQAALNDWDLEEQETWREMAREWYAQGVSETPGTGRLQHHLALLSKGEGDELKGLYHYVKSLTAAHPYLSARESILALFDQEHQSRRTLPEVGKSELFAHLHGMVFTKISLDDFDDCLERFLERLKEEGWAIGKGKETHSTDLTLYGDKEWFMLAVVNIAALMQYGAEDGVLRKLTTKETPQRDGHGHHYPSGRHHHSSRPPQPRVAPQAIMLNPSSLSKQQPDEDASQDTDVVKQLAPLAPASADEDPVPFKLAQRLSFSLLSLTLSQPFRRVGSSTVVNPYVTLMLTFLAHMSFHAPALKHLERAVPWAQIVDLFNLIPPATEIRLDTPSKLMSGKGTPLPEDWCIRGMDWAGRQLFGRGYWRIDGKKGPRAAAEHAESMLPPPIEGLDGTTMRVESEMDALKFDLNAIEDEEGPLSSGDEEGGAAAAFILSEGRWRRLAITAAWMARNVPGLDYDPHALGGQPRFRIGDPLRGKLERWAREDEEAKEAEKLSRLSLSERGLGGSDEEVTEEESEDEDDEAENDSPAVKELKARRRQLKAVIKQARLASRGSASSRYAGGRKGNKLCARSTSLVKVFPGFTVLVFDTNILLTSIKLFSELIEAEIWTIVVPLAVITELDGLKRNATPLGLAAGEVIDYLESAVRTHSRHLKIQTSRGNYLKDLAIRNESIDFAPAFASALDGSGEVFSHDHARNMDDVILRAVAWQQEHFTSRLALVNWRAIAERKKVPADAAQVVLVTFDRNLRLKARARDLDAVDEKELKKALVAAVGAG</sequence>
<feature type="compositionally biased region" description="Low complexity" evidence="1">
    <location>
        <begin position="206"/>
        <end position="217"/>
    </location>
</feature>
<feature type="compositionally biased region" description="Low complexity" evidence="1">
    <location>
        <begin position="80"/>
        <end position="92"/>
    </location>
</feature>
<dbReference type="CDD" id="cd09880">
    <property type="entry name" value="PIN_Smg5-6-like"/>
    <property type="match status" value="1"/>
</dbReference>
<dbReference type="PANTHER" id="PTHR15696">
    <property type="entry name" value="SMG-7 SUPPRESSOR WITH MORPHOLOGICAL EFFECT ON GENITALIA PROTEIN 7"/>
    <property type="match status" value="1"/>
</dbReference>
<feature type="compositionally biased region" description="Low complexity" evidence="1">
    <location>
        <begin position="330"/>
        <end position="356"/>
    </location>
</feature>
<dbReference type="GO" id="GO:0004540">
    <property type="term" value="F:RNA nuclease activity"/>
    <property type="evidence" value="ECO:0007669"/>
    <property type="project" value="UniProtKB-ARBA"/>
</dbReference>
<reference evidence="4" key="1">
    <citation type="submission" date="2015-02" db="EMBL/GenBank/DDBJ databases">
        <authorList>
            <person name="Gon?alves P."/>
        </authorList>
    </citation>
    <scope>NUCLEOTIDE SEQUENCE [LARGE SCALE GENOMIC DNA]</scope>
</reference>
<evidence type="ECO:0000256" key="1">
    <source>
        <dbReference type="SAM" id="MobiDB-lite"/>
    </source>
</evidence>
<dbReference type="GO" id="GO:0070034">
    <property type="term" value="F:telomerase RNA binding"/>
    <property type="evidence" value="ECO:0007669"/>
    <property type="project" value="TreeGrafter"/>
</dbReference>
<accession>A0A0D6EML4</accession>
<dbReference type="Pfam" id="PF13638">
    <property type="entry name" value="PIN_4"/>
    <property type="match status" value="1"/>
</dbReference>
<feature type="compositionally biased region" description="Basic residues" evidence="1">
    <location>
        <begin position="822"/>
        <end position="833"/>
    </location>
</feature>
<feature type="compositionally biased region" description="Basic and acidic residues" evidence="1">
    <location>
        <begin position="221"/>
        <end position="269"/>
    </location>
</feature>
<feature type="compositionally biased region" description="Polar residues" evidence="1">
    <location>
        <begin position="93"/>
        <end position="103"/>
    </location>
</feature>
<feature type="compositionally biased region" description="Basic and acidic residues" evidence="1">
    <location>
        <begin position="618"/>
        <end position="631"/>
    </location>
</feature>
<dbReference type="EMBL" id="CENE01000013">
    <property type="protein sequence ID" value="CEQ41277.1"/>
    <property type="molecule type" value="Genomic_DNA"/>
</dbReference>
<feature type="region of interest" description="Disordered" evidence="1">
    <location>
        <begin position="1126"/>
        <end position="1165"/>
    </location>
</feature>
<dbReference type="InterPro" id="IPR029060">
    <property type="entry name" value="PIN-like_dom_sf"/>
</dbReference>
<feature type="compositionally biased region" description="Low complexity" evidence="1">
    <location>
        <begin position="121"/>
        <end position="136"/>
    </location>
</feature>
<feature type="domain" description="PIN" evidence="2">
    <location>
        <begin position="1217"/>
        <end position="1382"/>
    </location>
</feature>
<dbReference type="InterPro" id="IPR002716">
    <property type="entry name" value="PIN_dom"/>
</dbReference>
<dbReference type="SMART" id="SM00670">
    <property type="entry name" value="PINc"/>
    <property type="match status" value="1"/>
</dbReference>
<protein>
    <submittedName>
        <fullName evidence="3">SPOSA6832_02989-mRNA-1:cds</fullName>
    </submittedName>
</protein>
<feature type="non-terminal residue" evidence="3">
    <location>
        <position position="1"/>
    </location>
</feature>
<organism evidence="3 4">
    <name type="scientific">Sporidiobolus salmonicolor</name>
    <name type="common">Yeast-like fungus</name>
    <name type="synonym">Sporobolomyces salmonicolor</name>
    <dbReference type="NCBI Taxonomy" id="5005"/>
    <lineage>
        <taxon>Eukaryota</taxon>
        <taxon>Fungi</taxon>
        <taxon>Dikarya</taxon>
        <taxon>Basidiomycota</taxon>
        <taxon>Pucciniomycotina</taxon>
        <taxon>Microbotryomycetes</taxon>
        <taxon>Sporidiobolales</taxon>
        <taxon>Sporidiobolaceae</taxon>
        <taxon>Sporobolomyces</taxon>
    </lineage>
</organism>
<dbReference type="Gene3D" id="1.25.40.10">
    <property type="entry name" value="Tetratricopeptide repeat domain"/>
    <property type="match status" value="1"/>
</dbReference>
<evidence type="ECO:0000313" key="3">
    <source>
        <dbReference type="EMBL" id="CEQ41277.1"/>
    </source>
</evidence>
<proteinExistence type="predicted"/>
<dbReference type="GO" id="GO:0000184">
    <property type="term" value="P:nuclear-transcribed mRNA catabolic process, nonsense-mediated decay"/>
    <property type="evidence" value="ECO:0007669"/>
    <property type="project" value="TreeGrafter"/>
</dbReference>
<feature type="compositionally biased region" description="Basic and acidic residues" evidence="1">
    <location>
        <begin position="180"/>
        <end position="193"/>
    </location>
</feature>
<gene>
    <name evidence="3" type="primary">SPOSA6832_02989</name>
</gene>
<feature type="region of interest" description="Disordered" evidence="1">
    <location>
        <begin position="598"/>
        <end position="631"/>
    </location>
</feature>
<evidence type="ECO:0000313" key="4">
    <source>
        <dbReference type="Proteomes" id="UP000243876"/>
    </source>
</evidence>
<dbReference type="Pfam" id="PF10373">
    <property type="entry name" value="EST1_DNA_bind"/>
    <property type="match status" value="1"/>
</dbReference>
<dbReference type="PANTHER" id="PTHR15696:SF0">
    <property type="entry name" value="TELOMERASE-BINDING PROTEIN EST1A"/>
    <property type="match status" value="1"/>
</dbReference>
<dbReference type="InterPro" id="IPR018834">
    <property type="entry name" value="DNA/RNA-bd_Est1-type"/>
</dbReference>
<feature type="region of interest" description="Disordered" evidence="1">
    <location>
        <begin position="372"/>
        <end position="397"/>
    </location>
</feature>
<feature type="region of interest" description="Disordered" evidence="1">
    <location>
        <begin position="1"/>
        <end position="356"/>
    </location>
</feature>
<feature type="region of interest" description="Disordered" evidence="1">
    <location>
        <begin position="813"/>
        <end position="841"/>
    </location>
</feature>
<keyword evidence="4" id="KW-1185">Reference proteome</keyword>
<dbReference type="SUPFAM" id="SSF88723">
    <property type="entry name" value="PIN domain-like"/>
    <property type="match status" value="1"/>
</dbReference>
<feature type="compositionally biased region" description="Acidic residues" evidence="1">
    <location>
        <begin position="1141"/>
        <end position="1159"/>
    </location>
</feature>
<feature type="compositionally biased region" description="Basic and acidic residues" evidence="1">
    <location>
        <begin position="312"/>
        <end position="322"/>
    </location>
</feature>